<keyword evidence="4" id="KW-1185">Reference proteome</keyword>
<gene>
    <name evidence="3" type="ORF">LTR36_009165</name>
</gene>
<feature type="domain" description="CTLH" evidence="2">
    <location>
        <begin position="75"/>
        <end position="132"/>
    </location>
</feature>
<evidence type="ECO:0000256" key="1">
    <source>
        <dbReference type="ARBA" id="ARBA00002343"/>
    </source>
</evidence>
<dbReference type="InterPro" id="IPR006595">
    <property type="entry name" value="CTLH_C"/>
</dbReference>
<dbReference type="SMART" id="SM00757">
    <property type="entry name" value="CRA"/>
    <property type="match status" value="1"/>
</dbReference>
<organism evidence="3 4">
    <name type="scientific">Oleoguttula mirabilis</name>
    <dbReference type="NCBI Taxonomy" id="1507867"/>
    <lineage>
        <taxon>Eukaryota</taxon>
        <taxon>Fungi</taxon>
        <taxon>Dikarya</taxon>
        <taxon>Ascomycota</taxon>
        <taxon>Pezizomycotina</taxon>
        <taxon>Dothideomycetes</taxon>
        <taxon>Dothideomycetidae</taxon>
        <taxon>Mycosphaerellales</taxon>
        <taxon>Teratosphaeriaceae</taxon>
        <taxon>Oleoguttula</taxon>
    </lineage>
</organism>
<dbReference type="Pfam" id="PF08513">
    <property type="entry name" value="LisH"/>
    <property type="match status" value="1"/>
</dbReference>
<dbReference type="SMART" id="SM00668">
    <property type="entry name" value="CTLH"/>
    <property type="match status" value="1"/>
</dbReference>
<comment type="function">
    <text evidence="1">Involved in the proteasome-dependent degradation of fructose-1,6-bisphosphatase.</text>
</comment>
<evidence type="ECO:0000313" key="3">
    <source>
        <dbReference type="EMBL" id="KAK4540527.1"/>
    </source>
</evidence>
<reference evidence="3 4" key="1">
    <citation type="submission" date="2021-11" db="EMBL/GenBank/DDBJ databases">
        <title>Black yeast isolated from Biological Soil Crust.</title>
        <authorList>
            <person name="Kurbessoian T."/>
        </authorList>
    </citation>
    <scope>NUCLEOTIDE SEQUENCE [LARGE SCALE GENOMIC DNA]</scope>
    <source>
        <strain evidence="3 4">CCFEE 5522</strain>
    </source>
</reference>
<comment type="caution">
    <text evidence="3">The sequence shown here is derived from an EMBL/GenBank/DDBJ whole genome shotgun (WGS) entry which is preliminary data.</text>
</comment>
<dbReference type="Proteomes" id="UP001324427">
    <property type="component" value="Unassembled WGS sequence"/>
</dbReference>
<dbReference type="PANTHER" id="PTHR12864">
    <property type="entry name" value="RAN BINDING PROTEIN 9-RELATED"/>
    <property type="match status" value="1"/>
</dbReference>
<dbReference type="InterPro" id="IPR013144">
    <property type="entry name" value="CRA_dom"/>
</dbReference>
<proteinExistence type="predicted"/>
<name>A0AAV9J734_9PEZI</name>
<sequence>MGLRFVVLPHWKAPRLIVKIPLPATINLQSTDTDKPRCSDINWVIMDYLVSEGYPGAAEKFAQETNLPGPVDNESIRDRVRVRSAIHSGKLKEAIQMLNEIDPDILDLNHLLHFHLLQLQLIEIIRHILAKPGGNPAAQDFLPAIEFATTQLAPRAPTDPAYQQALERTMALMIFPPEKMGPEFKELLDVRLREKVAGDVNRAILESRGERSEAKIRQLIKARAWAETEARSAKVDLPPYVPIGLDAADEVNGGANAADGDAMMS</sequence>
<dbReference type="Pfam" id="PF10607">
    <property type="entry name" value="CTLH"/>
    <property type="match status" value="1"/>
</dbReference>
<dbReference type="InterPro" id="IPR024964">
    <property type="entry name" value="CTLH/CRA"/>
</dbReference>
<dbReference type="PROSITE" id="PS50896">
    <property type="entry name" value="LISH"/>
    <property type="match status" value="1"/>
</dbReference>
<dbReference type="InterPro" id="IPR006594">
    <property type="entry name" value="LisH"/>
</dbReference>
<evidence type="ECO:0000259" key="2">
    <source>
        <dbReference type="PROSITE" id="PS50897"/>
    </source>
</evidence>
<evidence type="ECO:0000313" key="4">
    <source>
        <dbReference type="Proteomes" id="UP001324427"/>
    </source>
</evidence>
<dbReference type="PROSITE" id="PS50897">
    <property type="entry name" value="CTLH"/>
    <property type="match status" value="1"/>
</dbReference>
<dbReference type="EMBL" id="JAVFHQ010000066">
    <property type="protein sequence ID" value="KAK4540527.1"/>
    <property type="molecule type" value="Genomic_DNA"/>
</dbReference>
<dbReference type="InterPro" id="IPR050618">
    <property type="entry name" value="Ubq-SigPath_Reg"/>
</dbReference>
<dbReference type="SMART" id="SM00667">
    <property type="entry name" value="LisH"/>
    <property type="match status" value="1"/>
</dbReference>
<accession>A0AAV9J734</accession>
<dbReference type="AlphaFoldDB" id="A0AAV9J734"/>
<protein>
    <recommendedName>
        <fullName evidence="2">CTLH domain-containing protein</fullName>
    </recommendedName>
</protein>